<proteinExistence type="predicted"/>
<evidence type="ECO:0000313" key="2">
    <source>
        <dbReference type="Proteomes" id="UP000198629"/>
    </source>
</evidence>
<dbReference type="PANTHER" id="PTHR42280">
    <property type="entry name" value="CITG FAMILY PROTEIN"/>
    <property type="match status" value="1"/>
</dbReference>
<gene>
    <name evidence="1" type="ORF">SAMN05192566_0039</name>
</gene>
<dbReference type="Pfam" id="PF01874">
    <property type="entry name" value="CitG"/>
    <property type="match status" value="1"/>
</dbReference>
<dbReference type="RefSeq" id="WP_091467981.1">
    <property type="nucleotide sequence ID" value="NZ_FNFX01000001.1"/>
</dbReference>
<organism evidence="1 2">
    <name type="scientific">Methylophilus rhizosphaerae</name>
    <dbReference type="NCBI Taxonomy" id="492660"/>
    <lineage>
        <taxon>Bacteria</taxon>
        <taxon>Pseudomonadati</taxon>
        <taxon>Pseudomonadota</taxon>
        <taxon>Betaproteobacteria</taxon>
        <taxon>Nitrosomonadales</taxon>
        <taxon>Methylophilaceae</taxon>
        <taxon>Methylophilus</taxon>
    </lineage>
</organism>
<protein>
    <submittedName>
        <fullName evidence="1">Triphosphoribosyl-dephospho-CoA synthase</fullName>
    </submittedName>
</protein>
<dbReference type="GO" id="GO:0046917">
    <property type="term" value="F:triphosphoribosyl-dephospho-CoA synthase activity"/>
    <property type="evidence" value="ECO:0007669"/>
    <property type="project" value="InterPro"/>
</dbReference>
<keyword evidence="2" id="KW-1185">Reference proteome</keyword>
<dbReference type="Proteomes" id="UP000198629">
    <property type="component" value="Unassembled WGS sequence"/>
</dbReference>
<dbReference type="InterPro" id="IPR002736">
    <property type="entry name" value="CitG"/>
</dbReference>
<dbReference type="STRING" id="492660.SAMN05192566_0039"/>
<reference evidence="2" key="1">
    <citation type="submission" date="2016-10" db="EMBL/GenBank/DDBJ databases">
        <authorList>
            <person name="Varghese N."/>
            <person name="Submissions S."/>
        </authorList>
    </citation>
    <scope>NUCLEOTIDE SEQUENCE [LARGE SCALE GENOMIC DNA]</scope>
    <source>
        <strain evidence="2">CBMB127</strain>
    </source>
</reference>
<dbReference type="PANTHER" id="PTHR42280:SF1">
    <property type="entry name" value="CITG FAMILY PROTEIN"/>
    <property type="match status" value="1"/>
</dbReference>
<sequence length="291" mass="31631">MSPNTLEKAYLTACLAELEALKPGNVHIFADGHGMQVQDFIKSAEASAPVLCDDDQFGSRTLGQRILAALEATYAQVGCNTNLGIILLVAPVVQAALQYPQLSLQTALQQVLQETTVADAAHVYAGIRLVKPAGMGQREEHDVSQSPQITLLAAMQLAARHDMVACQYVEGYAQVWKQALPLYASCIERWQRPAWALTAVYLYWLSSVPDSHIARKYGEAIALNVQQTAAHHAQALMALDNPKNYMPVLLQWDQSLKQAGINPGTSADLTVITAMLSILSQPVNRAGILFL</sequence>
<accession>A0A1G8Z1Q5</accession>
<dbReference type="AlphaFoldDB" id="A0A1G8Z1Q5"/>
<name>A0A1G8Z1Q5_9PROT</name>
<dbReference type="GO" id="GO:0005524">
    <property type="term" value="F:ATP binding"/>
    <property type="evidence" value="ECO:0007669"/>
    <property type="project" value="InterPro"/>
</dbReference>
<dbReference type="OrthoDB" id="8525901at2"/>
<evidence type="ECO:0000313" key="1">
    <source>
        <dbReference type="EMBL" id="SDK08976.1"/>
    </source>
</evidence>
<dbReference type="Gene3D" id="1.10.4200.10">
    <property type="entry name" value="Triphosphoribosyl-dephospho-CoA protein"/>
    <property type="match status" value="1"/>
</dbReference>
<dbReference type="EMBL" id="FNFX01000001">
    <property type="protein sequence ID" value="SDK08976.1"/>
    <property type="molecule type" value="Genomic_DNA"/>
</dbReference>